<keyword evidence="2" id="KW-1185">Reference proteome</keyword>
<proteinExistence type="predicted"/>
<dbReference type="EMBL" id="JANHOG010001049">
    <property type="protein sequence ID" value="KAJ3545648.1"/>
    <property type="molecule type" value="Genomic_DNA"/>
</dbReference>
<gene>
    <name evidence="1" type="ORF">NM688_g5603</name>
</gene>
<evidence type="ECO:0000313" key="1">
    <source>
        <dbReference type="EMBL" id="KAJ3545648.1"/>
    </source>
</evidence>
<organism evidence="1 2">
    <name type="scientific">Phlebia brevispora</name>
    <dbReference type="NCBI Taxonomy" id="194682"/>
    <lineage>
        <taxon>Eukaryota</taxon>
        <taxon>Fungi</taxon>
        <taxon>Dikarya</taxon>
        <taxon>Basidiomycota</taxon>
        <taxon>Agaricomycotina</taxon>
        <taxon>Agaricomycetes</taxon>
        <taxon>Polyporales</taxon>
        <taxon>Meruliaceae</taxon>
        <taxon>Phlebia</taxon>
    </lineage>
</organism>
<name>A0ACC1SSR3_9APHY</name>
<protein>
    <submittedName>
        <fullName evidence="1">Uncharacterized protein</fullName>
    </submittedName>
</protein>
<accession>A0ACC1SSR3</accession>
<comment type="caution">
    <text evidence="1">The sequence shown here is derived from an EMBL/GenBank/DDBJ whole genome shotgun (WGS) entry which is preliminary data.</text>
</comment>
<sequence>MDSKLATIDDVADKQFDFVIIGGGIAGCVLANRLSENPHVSVALLEAGKARFNDPLIHNPLGWMKLLRNPEYDWAFPIKPQTNAKRAQQTIVFNRGKALGGSSNINLLAYTKPARQEMDVLELLGNPGWNWENFQKYSSKVEKITAQNPVIAENFRKLHSVNAIGQDGPISITVPKHGCGTEAVFLQTLQNLGLNIRDDTALNGEIIGAFSGVNIIDPDTGVRSSAAEGYILPILDRPNLKVLTEAYVENVVLSHEGHNVVAQAVEFEHGGKSYQVRAAKEIVLSAGGIKTPQILEVSGIGNPKILKPLGIKVHVDLPSVGENIQEHVCVLGPLLAMDDTKGLVSAMMLEDPAILAKLYEPLPPRAYFQLTLRGYGFVPLQHIAPNAAEIIEKRKARFLKEADNHPPGTSELIQHQLRYLEDEKTCDVEIMLLPFRTPPGADMRKPCASVFSSLCHPLSRGTIHITSKDPKANPEIDPRYFDDETDLDIMAAAFSFCRKISQTEPFKSFVQKELIPGPAVDSSPKQAKKFASETIGTVWHTCGACSMLPRDNGGVVDPKLKVYGTKNLRVVDLSILPLMVANHTQSVVYGMAEQAADIIKADWGLPQRLASTTLHTDRMEEHLAKVDEVVNRDFDFVIIGGGTAGCVLANRLTEDKDVTVAVLEAGSAHYNDPNILEPIGWMTQMSDPAYDYYYETVPQEHAENLTFHWTRGKGLGGSSAINCLGWTRPARQEMDALETLGNKGWNWDKFFHYSKKSERFIPPYLQPFAEFKDLYNAESLGHDGPISLSFAKTGSGAEWRFQKSLANNGVPITSDFLGGNVIGTAKGLSDIDPATRTRVTADIAYIWPVIQKRHNLKILTEARVHRVRTVRQGQVLVAEAVEFEHGGQKYQVSARKEVILSAGAIESPHILELSGIGDHKVLEPLEIPVQLDLPSIGINVQDRIIIQGPAYRMADDQGIVSANMLSDPAVVARLDELHAHFSVPFQLTMNGLSFLPIQMFSQNADKIIQQQRDKLRKEWNELPSGLQEQYNLQLQFLADPHVPDMEIVLWPFLFVHQVTEVDKPYIAPLVQLSHLWTRGTIHSISADPTLPPAIDPHYLDNETDMSIFVEAFKFVRKVCGTEPFKSATVAEVMPGSSVQSDEEIKGQRIFSFEARGLTRSITMLVPAWVKRFIHTTWHTCGSLAMLPREKGGVVDEKLKIYGTKNIRVVDLSVMPLQIAVHTQALVYAIAEQGMISRASAVFMKDKPHWTPSAADIIRADFSKT</sequence>
<evidence type="ECO:0000313" key="2">
    <source>
        <dbReference type="Proteomes" id="UP001148662"/>
    </source>
</evidence>
<dbReference type="Proteomes" id="UP001148662">
    <property type="component" value="Unassembled WGS sequence"/>
</dbReference>
<reference evidence="1" key="1">
    <citation type="submission" date="2022-07" db="EMBL/GenBank/DDBJ databases">
        <title>Genome Sequence of Phlebia brevispora.</title>
        <authorList>
            <person name="Buettner E."/>
        </authorList>
    </citation>
    <scope>NUCLEOTIDE SEQUENCE</scope>
    <source>
        <strain evidence="1">MPL23</strain>
    </source>
</reference>